<dbReference type="SMART" id="SM00355">
    <property type="entry name" value="ZnF_C2H2"/>
    <property type="match status" value="2"/>
</dbReference>
<organism evidence="2 3">
    <name type="scientific">Danaus chrysippus</name>
    <name type="common">African queen</name>
    <dbReference type="NCBI Taxonomy" id="151541"/>
    <lineage>
        <taxon>Eukaryota</taxon>
        <taxon>Metazoa</taxon>
        <taxon>Ecdysozoa</taxon>
        <taxon>Arthropoda</taxon>
        <taxon>Hexapoda</taxon>
        <taxon>Insecta</taxon>
        <taxon>Pterygota</taxon>
        <taxon>Neoptera</taxon>
        <taxon>Endopterygota</taxon>
        <taxon>Lepidoptera</taxon>
        <taxon>Glossata</taxon>
        <taxon>Ditrysia</taxon>
        <taxon>Papilionoidea</taxon>
        <taxon>Nymphalidae</taxon>
        <taxon>Danainae</taxon>
        <taxon>Danaini</taxon>
        <taxon>Danaina</taxon>
        <taxon>Danaus</taxon>
        <taxon>Anosia</taxon>
    </lineage>
</organism>
<evidence type="ECO:0000259" key="1">
    <source>
        <dbReference type="PROSITE" id="PS00028"/>
    </source>
</evidence>
<dbReference type="Gene3D" id="3.30.160.60">
    <property type="entry name" value="Classic Zinc Finger"/>
    <property type="match status" value="1"/>
</dbReference>
<comment type="caution">
    <text evidence="2">The sequence shown here is derived from an EMBL/GenBank/DDBJ whole genome shotgun (WGS) entry which is preliminary data.</text>
</comment>
<keyword evidence="3" id="KW-1185">Reference proteome</keyword>
<reference evidence="2" key="1">
    <citation type="submission" date="2021-09" db="EMBL/GenBank/DDBJ databases">
        <authorList>
            <person name="Martin H S."/>
        </authorList>
    </citation>
    <scope>NUCLEOTIDE SEQUENCE</scope>
</reference>
<gene>
    <name evidence="2" type="ORF">DCHRY22_LOCUS10650</name>
</gene>
<sequence length="325" mass="36094">MNRPIRIEDLNRGIVVFYPMSIYTGSVLYRAGGPMLLWQPVVAGGRAELPPVLMCRTQRGHATIMSDEEQIETEVEESTTRMLTAEYKDGKLQIVEVSPYHKGTKLEAQEIEAQESESEDGQYMQVLDGDKNVVLDLLNLTLVRCGDGEQSYRLVGNNDETVTCVLAEDDGQNDQESYVVVEGDSDQGPLVFLQSDIRTETKPQKPVMSPTEILERAKALQKAKSLLNHSGASRGRSSLPPPHELLSSPAFKLFLYSCKLCNFKCNAIKELTKHKASEHGGGAGKWRGRAAASSLQCARCPYRANTHSQLIRHVKDRHLDSGSEY</sequence>
<feature type="domain" description="C2H2-type" evidence="1">
    <location>
        <begin position="258"/>
        <end position="279"/>
    </location>
</feature>
<dbReference type="Proteomes" id="UP000789524">
    <property type="component" value="Unassembled WGS sequence"/>
</dbReference>
<evidence type="ECO:0000313" key="2">
    <source>
        <dbReference type="EMBL" id="CAG9573790.1"/>
    </source>
</evidence>
<protein>
    <submittedName>
        <fullName evidence="2">(African queen) hypothetical protein</fullName>
    </submittedName>
</protein>
<dbReference type="EMBL" id="CAKASE010000071">
    <property type="protein sequence ID" value="CAG9573790.1"/>
    <property type="molecule type" value="Genomic_DNA"/>
</dbReference>
<dbReference type="PROSITE" id="PS00028">
    <property type="entry name" value="ZINC_FINGER_C2H2_1"/>
    <property type="match status" value="1"/>
</dbReference>
<dbReference type="InterPro" id="IPR013087">
    <property type="entry name" value="Znf_C2H2_type"/>
</dbReference>
<evidence type="ECO:0000313" key="3">
    <source>
        <dbReference type="Proteomes" id="UP000789524"/>
    </source>
</evidence>
<dbReference type="OrthoDB" id="8119460at2759"/>
<accession>A0A8J2R0J0</accession>
<dbReference type="AlphaFoldDB" id="A0A8J2R0J0"/>
<proteinExistence type="predicted"/>
<name>A0A8J2R0J0_9NEOP</name>